<dbReference type="EMBL" id="JBIRUQ010000001">
    <property type="protein sequence ID" value="MFI1460593.1"/>
    <property type="molecule type" value="Genomic_DNA"/>
</dbReference>
<sequence>MLATPVASSDDAASTKTGWKMTVTHTSAFSLRATKLPDEFDTDTMAEVRTDLADNGVFTPDGDDQSELAAIVADARAHGIDLSIVVMHGNPGHDSELRDLATEVAGFQHGTIAVFSDDWIGTTSDSISRVRLEWAEDTAKFKGGDSEEAAQILVHRLEQTPTVSWTEITSVLLAGLVLVIGGLYWVKARRRDDTTAAHTAPAPDAPAPAADSEVPTRFADEAVREPASR</sequence>
<reference evidence="3 4" key="1">
    <citation type="submission" date="2024-10" db="EMBL/GenBank/DDBJ databases">
        <title>The Natural Products Discovery Center: Release of the First 8490 Sequenced Strains for Exploring Actinobacteria Biosynthetic Diversity.</title>
        <authorList>
            <person name="Kalkreuter E."/>
            <person name="Kautsar S.A."/>
            <person name="Yang D."/>
            <person name="Bader C.D."/>
            <person name="Teijaro C.N."/>
            <person name="Fluegel L."/>
            <person name="Davis C.M."/>
            <person name="Simpson J.R."/>
            <person name="Lauterbach L."/>
            <person name="Steele A.D."/>
            <person name="Gui C."/>
            <person name="Meng S."/>
            <person name="Li G."/>
            <person name="Viehrig K."/>
            <person name="Ye F."/>
            <person name="Su P."/>
            <person name="Kiefer A.F."/>
            <person name="Nichols A."/>
            <person name="Cepeda A.J."/>
            <person name="Yan W."/>
            <person name="Fan B."/>
            <person name="Jiang Y."/>
            <person name="Adhikari A."/>
            <person name="Zheng C.-J."/>
            <person name="Schuster L."/>
            <person name="Cowan T.M."/>
            <person name="Smanski M.J."/>
            <person name="Chevrette M.G."/>
            <person name="De Carvalho L.P.S."/>
            <person name="Shen B."/>
        </authorList>
    </citation>
    <scope>NUCLEOTIDE SEQUENCE [LARGE SCALE GENOMIC DNA]</scope>
    <source>
        <strain evidence="3 4">NPDC020568</strain>
    </source>
</reference>
<keyword evidence="4" id="KW-1185">Reference proteome</keyword>
<organism evidence="3 4">
    <name type="scientific">Nocardia carnea</name>
    <dbReference type="NCBI Taxonomy" id="37328"/>
    <lineage>
        <taxon>Bacteria</taxon>
        <taxon>Bacillati</taxon>
        <taxon>Actinomycetota</taxon>
        <taxon>Actinomycetes</taxon>
        <taxon>Mycobacteriales</taxon>
        <taxon>Nocardiaceae</taxon>
        <taxon>Nocardia</taxon>
    </lineage>
</organism>
<name>A0ABW7THT6_9NOCA</name>
<feature type="compositionally biased region" description="Low complexity" evidence="1">
    <location>
        <begin position="196"/>
        <end position="211"/>
    </location>
</feature>
<dbReference type="RefSeq" id="WP_174375573.1">
    <property type="nucleotide sequence ID" value="NZ_JBIRUQ010000001.1"/>
</dbReference>
<gene>
    <name evidence="3" type="ORF">ACH4WX_07705</name>
</gene>
<feature type="transmembrane region" description="Helical" evidence="2">
    <location>
        <begin position="168"/>
        <end position="186"/>
    </location>
</feature>
<dbReference type="InterPro" id="IPR046498">
    <property type="entry name" value="Rv1476-like"/>
</dbReference>
<dbReference type="Pfam" id="PF20381">
    <property type="entry name" value="Rv1476"/>
    <property type="match status" value="1"/>
</dbReference>
<feature type="region of interest" description="Disordered" evidence="1">
    <location>
        <begin position="194"/>
        <end position="229"/>
    </location>
</feature>
<keyword evidence="2" id="KW-0472">Membrane</keyword>
<evidence type="ECO:0000256" key="1">
    <source>
        <dbReference type="SAM" id="MobiDB-lite"/>
    </source>
</evidence>
<protein>
    <submittedName>
        <fullName evidence="3">DUF6676 family protein</fullName>
    </submittedName>
</protein>
<evidence type="ECO:0000313" key="3">
    <source>
        <dbReference type="EMBL" id="MFI1460593.1"/>
    </source>
</evidence>
<evidence type="ECO:0000256" key="2">
    <source>
        <dbReference type="SAM" id="Phobius"/>
    </source>
</evidence>
<accession>A0ABW7THT6</accession>
<dbReference type="GeneID" id="93505028"/>
<comment type="caution">
    <text evidence="3">The sequence shown here is derived from an EMBL/GenBank/DDBJ whole genome shotgun (WGS) entry which is preliminary data.</text>
</comment>
<keyword evidence="2" id="KW-1133">Transmembrane helix</keyword>
<dbReference type="Proteomes" id="UP001611263">
    <property type="component" value="Unassembled WGS sequence"/>
</dbReference>
<keyword evidence="2" id="KW-0812">Transmembrane</keyword>
<proteinExistence type="predicted"/>
<feature type="compositionally biased region" description="Basic and acidic residues" evidence="1">
    <location>
        <begin position="218"/>
        <end position="229"/>
    </location>
</feature>
<evidence type="ECO:0000313" key="4">
    <source>
        <dbReference type="Proteomes" id="UP001611263"/>
    </source>
</evidence>